<feature type="transmembrane region" description="Helical" evidence="8">
    <location>
        <begin position="168"/>
        <end position="189"/>
    </location>
</feature>
<evidence type="ECO:0000256" key="6">
    <source>
        <dbReference type="ARBA" id="ARBA00022989"/>
    </source>
</evidence>
<evidence type="ECO:0000256" key="3">
    <source>
        <dbReference type="ARBA" id="ARBA00022448"/>
    </source>
</evidence>
<accession>A0A239GFU7</accession>
<feature type="domain" description="Major facilitator superfamily (MFS) profile" evidence="9">
    <location>
        <begin position="40"/>
        <end position="424"/>
    </location>
</feature>
<dbReference type="Pfam" id="PF07690">
    <property type="entry name" value="MFS_1"/>
    <property type="match status" value="1"/>
</dbReference>
<dbReference type="InterPro" id="IPR036259">
    <property type="entry name" value="MFS_trans_sf"/>
</dbReference>
<sequence>MKRRSALAKRADPVHSVAAMHNSTRPSSAPTARLPGDREMVLMMAMVMALNALAIDSMLPTLPAIGQALGVTVPNDRQYVISVYLLGVGFGSLVYGPLADRFGRKGVLVPALVAYTLFAIGCGLATSYPMLLALRFGHGLTSAALGVIVVAVIRDLFVGDAMAKRMSLIFLVFMIVPIIAPSIGAGVAAIAGWRAIFFLFAAMALLMLLWLRRLPETLEPHDVRKLDWRTMVAGWVTVTRHRRAAGYMIASGLMQGALFGYLNSSEQIIAEVFDARTLFPLIFACVAIGIAIANFSNARIVERFGARRVSQTAVFAFMATAAMQIVAALSGAETLVMFTVLMMVNVGLIGFIGSNFGSIAMEDFGHMAGVASSYQSFAKTLLAAVVGAAIGQQYDGTTLPLAYAFMLCAAVGLALVLWAEGGKLFTRPGTAPKSPF</sequence>
<feature type="transmembrane region" description="Helical" evidence="8">
    <location>
        <begin position="244"/>
        <end position="262"/>
    </location>
</feature>
<dbReference type="InterPro" id="IPR004812">
    <property type="entry name" value="Efflux_drug-R_Bcr/CmlA"/>
</dbReference>
<keyword evidence="5 8" id="KW-0812">Transmembrane</keyword>
<evidence type="ECO:0000256" key="8">
    <source>
        <dbReference type="RuleBase" id="RU365088"/>
    </source>
</evidence>
<feature type="transmembrane region" description="Helical" evidence="8">
    <location>
        <begin position="79"/>
        <end position="95"/>
    </location>
</feature>
<comment type="subcellular location">
    <subcellularLocation>
        <location evidence="8">Cell inner membrane</location>
        <topology evidence="8">Multi-pass membrane protein</topology>
    </subcellularLocation>
    <subcellularLocation>
        <location evidence="1">Cell membrane</location>
        <topology evidence="1">Multi-pass membrane protein</topology>
    </subcellularLocation>
</comment>
<dbReference type="EMBL" id="FZPA01000003">
    <property type="protein sequence ID" value="SNS67921.1"/>
    <property type="molecule type" value="Genomic_DNA"/>
</dbReference>
<evidence type="ECO:0000256" key="5">
    <source>
        <dbReference type="ARBA" id="ARBA00022692"/>
    </source>
</evidence>
<keyword evidence="8" id="KW-0997">Cell inner membrane</keyword>
<feature type="transmembrane region" description="Helical" evidence="8">
    <location>
        <begin position="107"/>
        <end position="130"/>
    </location>
</feature>
<dbReference type="InterPro" id="IPR011701">
    <property type="entry name" value="MFS"/>
</dbReference>
<dbReference type="GO" id="GO:0005886">
    <property type="term" value="C:plasma membrane"/>
    <property type="evidence" value="ECO:0007669"/>
    <property type="project" value="UniProtKB-SubCell"/>
</dbReference>
<dbReference type="AlphaFoldDB" id="A0A239GFU7"/>
<evidence type="ECO:0000313" key="10">
    <source>
        <dbReference type="EMBL" id="SNS67921.1"/>
    </source>
</evidence>
<dbReference type="NCBIfam" id="TIGR00710">
    <property type="entry name" value="efflux_Bcr_CflA"/>
    <property type="match status" value="1"/>
</dbReference>
<keyword evidence="4" id="KW-1003">Cell membrane</keyword>
<keyword evidence="6 8" id="KW-1133">Transmembrane helix</keyword>
<evidence type="ECO:0000256" key="2">
    <source>
        <dbReference type="ARBA" id="ARBA00006236"/>
    </source>
</evidence>
<dbReference type="PANTHER" id="PTHR23502">
    <property type="entry name" value="MAJOR FACILITATOR SUPERFAMILY"/>
    <property type="match status" value="1"/>
</dbReference>
<dbReference type="GO" id="GO:0042910">
    <property type="term" value="F:xenobiotic transmembrane transporter activity"/>
    <property type="evidence" value="ECO:0007669"/>
    <property type="project" value="InterPro"/>
</dbReference>
<gene>
    <name evidence="10" type="ORF">SAMN06295955_103176</name>
</gene>
<dbReference type="PROSITE" id="PS50850">
    <property type="entry name" value="MFS"/>
    <property type="match status" value="1"/>
</dbReference>
<dbReference type="InterPro" id="IPR020846">
    <property type="entry name" value="MFS_dom"/>
</dbReference>
<feature type="transmembrane region" description="Helical" evidence="8">
    <location>
        <begin position="136"/>
        <end position="156"/>
    </location>
</feature>
<keyword evidence="3 8" id="KW-0813">Transport</keyword>
<reference evidence="10 11" key="1">
    <citation type="submission" date="2017-06" db="EMBL/GenBank/DDBJ databases">
        <authorList>
            <person name="Kim H.J."/>
            <person name="Triplett B.A."/>
        </authorList>
    </citation>
    <scope>NUCLEOTIDE SEQUENCE [LARGE SCALE GENOMIC DNA]</scope>
    <source>
        <strain evidence="10 11">DS15</strain>
    </source>
</reference>
<dbReference type="SUPFAM" id="SSF103473">
    <property type="entry name" value="MFS general substrate transporter"/>
    <property type="match status" value="1"/>
</dbReference>
<dbReference type="Proteomes" id="UP000198339">
    <property type="component" value="Unassembled WGS sequence"/>
</dbReference>
<protein>
    <recommendedName>
        <fullName evidence="8">Bcr/CflA family efflux transporter</fullName>
    </recommendedName>
</protein>
<feature type="transmembrane region" description="Helical" evidence="8">
    <location>
        <begin position="400"/>
        <end position="419"/>
    </location>
</feature>
<feature type="transmembrane region" description="Helical" evidence="8">
    <location>
        <begin position="40"/>
        <end position="59"/>
    </location>
</feature>
<dbReference type="PANTHER" id="PTHR23502:SF132">
    <property type="entry name" value="POLYAMINE TRANSPORTER 2-RELATED"/>
    <property type="match status" value="1"/>
</dbReference>
<evidence type="ECO:0000313" key="11">
    <source>
        <dbReference type="Proteomes" id="UP000198339"/>
    </source>
</evidence>
<dbReference type="GO" id="GO:1990961">
    <property type="term" value="P:xenobiotic detoxification by transmembrane export across the plasma membrane"/>
    <property type="evidence" value="ECO:0007669"/>
    <property type="project" value="InterPro"/>
</dbReference>
<feature type="transmembrane region" description="Helical" evidence="8">
    <location>
        <begin position="377"/>
        <end position="394"/>
    </location>
</feature>
<keyword evidence="11" id="KW-1185">Reference proteome</keyword>
<feature type="transmembrane region" description="Helical" evidence="8">
    <location>
        <begin position="195"/>
        <end position="211"/>
    </location>
</feature>
<feature type="transmembrane region" description="Helical" evidence="8">
    <location>
        <begin position="335"/>
        <end position="356"/>
    </location>
</feature>
<dbReference type="Gene3D" id="1.20.1720.10">
    <property type="entry name" value="Multidrug resistance protein D"/>
    <property type="match status" value="1"/>
</dbReference>
<proteinExistence type="inferred from homology"/>
<evidence type="ECO:0000259" key="9">
    <source>
        <dbReference type="PROSITE" id="PS50850"/>
    </source>
</evidence>
<name>A0A239GFU7_9SPHN</name>
<evidence type="ECO:0000256" key="4">
    <source>
        <dbReference type="ARBA" id="ARBA00022475"/>
    </source>
</evidence>
<organism evidence="10 11">
    <name type="scientific">Sphingopyxis indica</name>
    <dbReference type="NCBI Taxonomy" id="436663"/>
    <lineage>
        <taxon>Bacteria</taxon>
        <taxon>Pseudomonadati</taxon>
        <taxon>Pseudomonadota</taxon>
        <taxon>Alphaproteobacteria</taxon>
        <taxon>Sphingomonadales</taxon>
        <taxon>Sphingomonadaceae</taxon>
        <taxon>Sphingopyxis</taxon>
    </lineage>
</organism>
<comment type="similarity">
    <text evidence="2 8">Belongs to the major facilitator superfamily. Bcr/CmlA family.</text>
</comment>
<keyword evidence="7 8" id="KW-0472">Membrane</keyword>
<feature type="transmembrane region" description="Helical" evidence="8">
    <location>
        <begin position="277"/>
        <end position="297"/>
    </location>
</feature>
<dbReference type="CDD" id="cd17320">
    <property type="entry name" value="MFS_MdfA_MDR_like"/>
    <property type="match status" value="1"/>
</dbReference>
<feature type="transmembrane region" description="Helical" evidence="8">
    <location>
        <begin position="309"/>
        <end position="329"/>
    </location>
</feature>
<evidence type="ECO:0000256" key="7">
    <source>
        <dbReference type="ARBA" id="ARBA00023136"/>
    </source>
</evidence>
<evidence type="ECO:0000256" key="1">
    <source>
        <dbReference type="ARBA" id="ARBA00004651"/>
    </source>
</evidence>